<dbReference type="WBParaSite" id="DME_0000185901-mRNA-1">
    <property type="protein sequence ID" value="DME_0000185901-mRNA-1"/>
    <property type="gene ID" value="DME_0000185901"/>
</dbReference>
<proteinExistence type="predicted"/>
<reference evidence="1 3" key="2">
    <citation type="submission" date="2018-11" db="EMBL/GenBank/DDBJ databases">
        <authorList>
            <consortium name="Pathogen Informatics"/>
        </authorList>
    </citation>
    <scope>NUCLEOTIDE SEQUENCE [LARGE SCALE GENOMIC DNA]</scope>
</reference>
<dbReference type="AlphaFoldDB" id="A0A0N4U4X0"/>
<evidence type="ECO:0000313" key="2">
    <source>
        <dbReference type="Proteomes" id="UP000038040"/>
    </source>
</evidence>
<name>A0A0N4U4X0_DRAME</name>
<organism evidence="2 4">
    <name type="scientific">Dracunculus medinensis</name>
    <name type="common">Guinea worm</name>
    <dbReference type="NCBI Taxonomy" id="318479"/>
    <lineage>
        <taxon>Eukaryota</taxon>
        <taxon>Metazoa</taxon>
        <taxon>Ecdysozoa</taxon>
        <taxon>Nematoda</taxon>
        <taxon>Chromadorea</taxon>
        <taxon>Rhabditida</taxon>
        <taxon>Spirurina</taxon>
        <taxon>Dracunculoidea</taxon>
        <taxon>Dracunculidae</taxon>
        <taxon>Dracunculus</taxon>
    </lineage>
</organism>
<accession>A0A0N4U4X0</accession>
<dbReference type="EMBL" id="UYYG01001155">
    <property type="protein sequence ID" value="VDN56246.1"/>
    <property type="molecule type" value="Genomic_DNA"/>
</dbReference>
<reference evidence="4" key="1">
    <citation type="submission" date="2017-02" db="UniProtKB">
        <authorList>
            <consortium name="WormBaseParasite"/>
        </authorList>
    </citation>
    <scope>IDENTIFICATION</scope>
</reference>
<sequence>MVFPLLGRFPMLVDLQSFPQQFILRCSISEFFPGFVQDGFHIHQPHSPSFLSVGLREIFVHCEEFPDLYISNPISPFVQLIVLGAYIYGIDFALPIDLAL</sequence>
<evidence type="ECO:0000313" key="3">
    <source>
        <dbReference type="Proteomes" id="UP000274756"/>
    </source>
</evidence>
<keyword evidence="3" id="KW-1185">Reference proteome</keyword>
<dbReference type="Proteomes" id="UP000274756">
    <property type="component" value="Unassembled WGS sequence"/>
</dbReference>
<protein>
    <submittedName>
        <fullName evidence="1 4">Uncharacterized protein</fullName>
    </submittedName>
</protein>
<evidence type="ECO:0000313" key="1">
    <source>
        <dbReference type="EMBL" id="VDN56246.1"/>
    </source>
</evidence>
<dbReference type="Proteomes" id="UP000038040">
    <property type="component" value="Unplaced"/>
</dbReference>
<gene>
    <name evidence="1" type="ORF">DME_LOCUS6219</name>
</gene>
<evidence type="ECO:0000313" key="4">
    <source>
        <dbReference type="WBParaSite" id="DME_0000185901-mRNA-1"/>
    </source>
</evidence>